<name>A0A0A2Y3B4_9PAST</name>
<dbReference type="Proteomes" id="UP000030526">
    <property type="component" value="Unassembled WGS sequence"/>
</dbReference>
<evidence type="ECO:0000313" key="1">
    <source>
        <dbReference type="EMBL" id="KGQ31999.1"/>
    </source>
</evidence>
<evidence type="ECO:0000313" key="2">
    <source>
        <dbReference type="Proteomes" id="UP000030526"/>
    </source>
</evidence>
<dbReference type="Pfam" id="PF03090">
    <property type="entry name" value="Replicase"/>
    <property type="match status" value="1"/>
</dbReference>
<dbReference type="EMBL" id="JPXS01000026">
    <property type="protein sequence ID" value="KGQ31999.1"/>
    <property type="molecule type" value="Genomic_DNA"/>
</dbReference>
<proteinExistence type="predicted"/>
<organism evidence="1 2">
    <name type="scientific">Gallibacterium anatis</name>
    <dbReference type="NCBI Taxonomy" id="750"/>
    <lineage>
        <taxon>Bacteria</taxon>
        <taxon>Pseudomonadati</taxon>
        <taxon>Pseudomonadota</taxon>
        <taxon>Gammaproteobacteria</taxon>
        <taxon>Pasteurellales</taxon>
        <taxon>Pasteurellaceae</taxon>
        <taxon>Gallibacterium</taxon>
    </lineage>
</organism>
<dbReference type="AlphaFoldDB" id="A0A0A2Y3B4"/>
<accession>A0A0A2Y3B4</accession>
<comment type="caution">
    <text evidence="1">The sequence shown here is derived from an EMBL/GenBank/DDBJ whole genome shotgun (WGS) entry which is preliminary data.</text>
</comment>
<gene>
    <name evidence="1" type="ORF">JP32_05760</name>
</gene>
<protein>
    <submittedName>
        <fullName evidence="1">Replication protein RepA</fullName>
    </submittedName>
</protein>
<sequence length="70" mass="8138">MILDLDQENSAMNWDLVGLPSPNIVVKNKLNGRCHYIYALESPICNTVNARWRPIAYFERIKNAYTQKLN</sequence>
<reference evidence="1 2" key="1">
    <citation type="submission" date="2014-08" db="EMBL/GenBank/DDBJ databases">
        <title>Chaperone-usher fimbriae in a diverse selection of Gallibacterium genomes.</title>
        <authorList>
            <person name="Kudirkiene E."/>
            <person name="Bager R.J."/>
            <person name="Johnson T.J."/>
            <person name="Bojesen A.M."/>
        </authorList>
    </citation>
    <scope>NUCLEOTIDE SEQUENCE [LARGE SCALE GENOMIC DNA]</scope>
    <source>
        <strain evidence="1 2">20558/3kl.</strain>
    </source>
</reference>
<dbReference type="InterPro" id="IPR004322">
    <property type="entry name" value="Plasmid_replicase_bac"/>
</dbReference>